<evidence type="ECO:0000313" key="2">
    <source>
        <dbReference type="Proteomes" id="UP000738349"/>
    </source>
</evidence>
<protein>
    <submittedName>
        <fullName evidence="1">Uncharacterized protein</fullName>
    </submittedName>
</protein>
<dbReference type="AlphaFoldDB" id="A0A9P9FU04"/>
<reference evidence="1" key="1">
    <citation type="journal article" date="2021" name="Nat. Commun.">
        <title>Genetic determinants of endophytism in the Arabidopsis root mycobiome.</title>
        <authorList>
            <person name="Mesny F."/>
            <person name="Miyauchi S."/>
            <person name="Thiergart T."/>
            <person name="Pickel B."/>
            <person name="Atanasova L."/>
            <person name="Karlsson M."/>
            <person name="Huettel B."/>
            <person name="Barry K.W."/>
            <person name="Haridas S."/>
            <person name="Chen C."/>
            <person name="Bauer D."/>
            <person name="Andreopoulos W."/>
            <person name="Pangilinan J."/>
            <person name="LaButti K."/>
            <person name="Riley R."/>
            <person name="Lipzen A."/>
            <person name="Clum A."/>
            <person name="Drula E."/>
            <person name="Henrissat B."/>
            <person name="Kohler A."/>
            <person name="Grigoriev I.V."/>
            <person name="Martin F.M."/>
            <person name="Hacquard S."/>
        </authorList>
    </citation>
    <scope>NUCLEOTIDE SEQUENCE</scope>
    <source>
        <strain evidence="1">MPI-CAGE-AT-0147</strain>
    </source>
</reference>
<keyword evidence="2" id="KW-1185">Reference proteome</keyword>
<sequence>MGSSQSQDGSASKYMLGAPNPKVWQRLPTHGISPVFLPQLFSPALLPAFVAILQSFYALDFCQALEKCKAFVDQLNAIQHQLGPGYDTTVRCYSIVRLMIHIEMGFYRYPADLPFPNPPHLESVPDPKLPVSDAYVVHRLLSACFDNTERAASELGEHGWDYDKSNSMVKNNLGFFKHVLPRITPKRDDFGPVPDLHIWFWVYFVPYLTKRRQLFVSSFSSLNPVEETFAKFWPTLLFRLAAQNRPELVFQLCRKQNDLNLYYSGNHILPYQALLQNASTRLQYIAARHSALVSRPSSLTEKGKIPQGAIEAEMVACEDICKQSGFLALSADLADRHNPDDFDLASTTSAIMESSGLYDNALSIDAHRVELLLNKADATVRLVVGDQARRILKDMFDRESFLMGEVDPRNGHQSCLFTHLARWSATLLRQRAQSMAVVSLVATFSIEAHHRAVTATRAPPWRTGQAVLAGALALLGHYRDSVYAHVSAPQFLVKMMMDVAWELLKHAKRITPEVASEVSSAATCYIALAGAYARWGDTSGLARRLEAVQAFADAEIARDLRRREYKNAVVKCTVIIEICLYHPGRMHMQNIWDTGSAYDTAQRLLVNDTLWEKNQEGLAEARVHFTRVEGVWLGWTDPAGRFRESGASRRVPGEPQKDDFWTYDWMSLGLDPLLRYNSVQRQEMIAAQASRDMAASVRSMGMDTYLKDCINVNTALFNEPPKGHGARWNREIEERIWLA</sequence>
<evidence type="ECO:0000313" key="1">
    <source>
        <dbReference type="EMBL" id="KAH7176182.1"/>
    </source>
</evidence>
<proteinExistence type="predicted"/>
<accession>A0A9P9FU04</accession>
<dbReference type="EMBL" id="JAGMUV010000001">
    <property type="protein sequence ID" value="KAH7176182.1"/>
    <property type="molecule type" value="Genomic_DNA"/>
</dbReference>
<dbReference type="Proteomes" id="UP000738349">
    <property type="component" value="Unassembled WGS sequence"/>
</dbReference>
<comment type="caution">
    <text evidence="1">The sequence shown here is derived from an EMBL/GenBank/DDBJ whole genome shotgun (WGS) entry which is preliminary data.</text>
</comment>
<dbReference type="OrthoDB" id="10453162at2759"/>
<organism evidence="1 2">
    <name type="scientific">Dactylonectria macrodidyma</name>
    <dbReference type="NCBI Taxonomy" id="307937"/>
    <lineage>
        <taxon>Eukaryota</taxon>
        <taxon>Fungi</taxon>
        <taxon>Dikarya</taxon>
        <taxon>Ascomycota</taxon>
        <taxon>Pezizomycotina</taxon>
        <taxon>Sordariomycetes</taxon>
        <taxon>Hypocreomycetidae</taxon>
        <taxon>Hypocreales</taxon>
        <taxon>Nectriaceae</taxon>
        <taxon>Dactylonectria</taxon>
    </lineage>
</organism>
<gene>
    <name evidence="1" type="ORF">EDB81DRAFT_850157</name>
</gene>
<name>A0A9P9FU04_9HYPO</name>